<keyword evidence="3" id="KW-0238">DNA-binding</keyword>
<evidence type="ECO:0000313" key="7">
    <source>
        <dbReference type="Proteomes" id="UP000191933"/>
    </source>
</evidence>
<dbReference type="PANTHER" id="PTHR30126">
    <property type="entry name" value="HTH-TYPE TRANSCRIPTIONAL REGULATOR"/>
    <property type="match status" value="1"/>
</dbReference>
<dbReference type="SUPFAM" id="SSF46785">
    <property type="entry name" value="Winged helix' DNA-binding domain"/>
    <property type="match status" value="1"/>
</dbReference>
<evidence type="ECO:0000256" key="3">
    <source>
        <dbReference type="ARBA" id="ARBA00023125"/>
    </source>
</evidence>
<dbReference type="AlphaFoldDB" id="A0A9W5B2Y3"/>
<dbReference type="GO" id="GO:0000976">
    <property type="term" value="F:transcription cis-regulatory region binding"/>
    <property type="evidence" value="ECO:0007669"/>
    <property type="project" value="TreeGrafter"/>
</dbReference>
<keyword evidence="7" id="KW-1185">Reference proteome</keyword>
<dbReference type="Gene3D" id="1.10.10.10">
    <property type="entry name" value="Winged helix-like DNA-binding domain superfamily/Winged helix DNA-binding domain"/>
    <property type="match status" value="1"/>
</dbReference>
<reference evidence="6 7" key="1">
    <citation type="submission" date="2016-01" db="EMBL/GenBank/DDBJ databases">
        <authorList>
            <person name="Regsiter A."/>
            <person name="william w."/>
        </authorList>
    </citation>
    <scope>NUCLEOTIDE SEQUENCE [LARGE SCALE GENOMIC DNA]</scope>
    <source>
        <strain evidence="6 7">CFBP 5494</strain>
    </source>
</reference>
<dbReference type="InterPro" id="IPR000847">
    <property type="entry name" value="LysR_HTH_N"/>
</dbReference>
<proteinExistence type="inferred from homology"/>
<protein>
    <submittedName>
        <fullName evidence="6">Transcriptional regulator</fullName>
    </submittedName>
</protein>
<dbReference type="PROSITE" id="PS50931">
    <property type="entry name" value="HTH_LYSR"/>
    <property type="match status" value="1"/>
</dbReference>
<keyword evidence="2" id="KW-0805">Transcription regulation</keyword>
<dbReference type="EMBL" id="FBVY01000027">
    <property type="protein sequence ID" value="CUW95386.1"/>
    <property type="molecule type" value="Genomic_DNA"/>
</dbReference>
<accession>A0A9W5B2Y3</accession>
<dbReference type="GO" id="GO:0003700">
    <property type="term" value="F:DNA-binding transcription factor activity"/>
    <property type="evidence" value="ECO:0007669"/>
    <property type="project" value="InterPro"/>
</dbReference>
<evidence type="ECO:0000256" key="4">
    <source>
        <dbReference type="ARBA" id="ARBA00023163"/>
    </source>
</evidence>
<dbReference type="RefSeq" id="WP_072493107.1">
    <property type="nucleotide sequence ID" value="NZ_LT009719.1"/>
</dbReference>
<comment type="caution">
    <text evidence="6">The sequence shown here is derived from an EMBL/GenBank/DDBJ whole genome shotgun (WGS) entry which is preliminary data.</text>
</comment>
<dbReference type="PANTHER" id="PTHR30126:SF94">
    <property type="entry name" value="LYSR FAMILY TRANSCRIPTIONAL REGULATOR"/>
    <property type="match status" value="1"/>
</dbReference>
<dbReference type="InterPro" id="IPR036390">
    <property type="entry name" value="WH_DNA-bd_sf"/>
</dbReference>
<dbReference type="CDD" id="cd05466">
    <property type="entry name" value="PBP2_LTTR_substrate"/>
    <property type="match status" value="1"/>
</dbReference>
<dbReference type="InterPro" id="IPR005119">
    <property type="entry name" value="LysR_subst-bd"/>
</dbReference>
<dbReference type="InterPro" id="IPR036388">
    <property type="entry name" value="WH-like_DNA-bd_sf"/>
</dbReference>
<name>A0A9W5B2Y3_9HYPH</name>
<dbReference type="PRINTS" id="PR00039">
    <property type="entry name" value="HTHLYSR"/>
</dbReference>
<evidence type="ECO:0000259" key="5">
    <source>
        <dbReference type="PROSITE" id="PS50931"/>
    </source>
</evidence>
<gene>
    <name evidence="6" type="ORF">AGR2A_Lc150098</name>
</gene>
<keyword evidence="4" id="KW-0804">Transcription</keyword>
<sequence>MSTTQLKAFHIVAQSGGFSQAARDMAISQSTLSAHVRELEAISGVNLLERKPRGVSLSPQGERLFEITARLFQAENEAKAFLRGDTGSAGGHLRVAADGPVLPLPILSRLKAERPQLTFSLSVDNSARVMEQIIDYRADVAITARAPDDPRLYGVKFLSMRLGLCVPVFHPLAARESVFVAELKGLSFVMRERGSRTREIFEKNLADHGISIQPVIEISSREGVREAIANGVGCGVVADLEFGHDARLSFVPLCDATELIDEYAICLAERRHLPLVRRFIEEAGRVL</sequence>
<evidence type="ECO:0000256" key="2">
    <source>
        <dbReference type="ARBA" id="ARBA00023015"/>
    </source>
</evidence>
<comment type="similarity">
    <text evidence="1">Belongs to the LysR transcriptional regulatory family.</text>
</comment>
<evidence type="ECO:0000256" key="1">
    <source>
        <dbReference type="ARBA" id="ARBA00009437"/>
    </source>
</evidence>
<dbReference type="Pfam" id="PF00126">
    <property type="entry name" value="HTH_1"/>
    <property type="match status" value="1"/>
</dbReference>
<evidence type="ECO:0000313" key="6">
    <source>
        <dbReference type="EMBL" id="CUW95386.1"/>
    </source>
</evidence>
<dbReference type="Proteomes" id="UP000191933">
    <property type="component" value="Unassembled WGS sequence"/>
</dbReference>
<dbReference type="Pfam" id="PF03466">
    <property type="entry name" value="LysR_substrate"/>
    <property type="match status" value="1"/>
</dbReference>
<dbReference type="Gene3D" id="3.40.190.290">
    <property type="match status" value="1"/>
</dbReference>
<feature type="domain" description="HTH lysR-type" evidence="5">
    <location>
        <begin position="1"/>
        <end position="58"/>
    </location>
</feature>
<dbReference type="SUPFAM" id="SSF53850">
    <property type="entry name" value="Periplasmic binding protein-like II"/>
    <property type="match status" value="1"/>
</dbReference>
<organism evidence="6 7">
    <name type="scientific">Agrobacterium genomosp. 2 str. CFBP 5494</name>
    <dbReference type="NCBI Taxonomy" id="1183436"/>
    <lineage>
        <taxon>Bacteria</taxon>
        <taxon>Pseudomonadati</taxon>
        <taxon>Pseudomonadota</taxon>
        <taxon>Alphaproteobacteria</taxon>
        <taxon>Hyphomicrobiales</taxon>
        <taxon>Rhizobiaceae</taxon>
        <taxon>Rhizobium/Agrobacterium group</taxon>
        <taxon>Agrobacterium</taxon>
        <taxon>Agrobacterium tumefaciens complex</taxon>
    </lineage>
</organism>